<reference evidence="1" key="1">
    <citation type="submission" date="2022-08" db="EMBL/GenBank/DDBJ databases">
        <title>Genome Sequence of Lecanicillium fungicola.</title>
        <authorList>
            <person name="Buettner E."/>
        </authorList>
    </citation>
    <scope>NUCLEOTIDE SEQUENCE</scope>
    <source>
        <strain evidence="1">Babe33</strain>
    </source>
</reference>
<sequence length="597" mass="66160">MNLVATVSAKDNHASARGSSQERVAEEASAGLPTPTGDVPLPSHSASPVTDHDVGDETEIGSRVYFGQQSVMRFRPRSPSTTRQHSSTQKHRAEVYSEAETTMFRSIIKSWTTPSPSLGTILIDLYFSKLFVHAPIFDPSDFHPGHSSQLLHQAVYFCGSLMRPCSSYTGNITSQELFGRIKLLIYFRPENDMFTVLKALCSLSCWSLLVPQRATLDSPWQWVGQAIRLAVQLGLHKEETYLSMPRSACARRIWWFLQRSETILALCKGRPAMLQKHSVQLPQVSDFESPSVDAISFCYTTKLFEQALRKIEKLAASGQDASAQDILSLLDALAQWTDKLPDELRMYSKDGKGPRPHSRVVSNAHKILFVSIILVSHLPGASRRNSMLHATAAAASSCLARIYEEILHRDEVAYLLPADAWFMLVCGGAGIYCSSPAEDKGRSSRAEVEILRGVLTQMATKYPSAQVAMETLDRMQQDMSRKDERPGPPTNFDEPSVGAGRNFSSLSQSRHLEATEGIQFDFRSLFPVPNEFCAALGSIERASVGLNPVMPDLMPGNMGQQDLGLMLQWSDLTFENFDADSLELMGFGEEQSTLWPA</sequence>
<accession>A0ACC1NQ14</accession>
<evidence type="ECO:0000313" key="1">
    <source>
        <dbReference type="EMBL" id="KAJ2980448.1"/>
    </source>
</evidence>
<protein>
    <submittedName>
        <fullName evidence="1">Uncharacterized protein</fullName>
    </submittedName>
</protein>
<proteinExistence type="predicted"/>
<dbReference type="EMBL" id="JANJQO010000198">
    <property type="protein sequence ID" value="KAJ2980448.1"/>
    <property type="molecule type" value="Genomic_DNA"/>
</dbReference>
<name>A0ACC1NQ14_9HYPO</name>
<keyword evidence="2" id="KW-1185">Reference proteome</keyword>
<gene>
    <name evidence="1" type="ORF">NQ176_g2633</name>
</gene>
<organism evidence="1 2">
    <name type="scientific">Zarea fungicola</name>
    <dbReference type="NCBI Taxonomy" id="93591"/>
    <lineage>
        <taxon>Eukaryota</taxon>
        <taxon>Fungi</taxon>
        <taxon>Dikarya</taxon>
        <taxon>Ascomycota</taxon>
        <taxon>Pezizomycotina</taxon>
        <taxon>Sordariomycetes</taxon>
        <taxon>Hypocreomycetidae</taxon>
        <taxon>Hypocreales</taxon>
        <taxon>Cordycipitaceae</taxon>
        <taxon>Zarea</taxon>
    </lineage>
</organism>
<evidence type="ECO:0000313" key="2">
    <source>
        <dbReference type="Proteomes" id="UP001143910"/>
    </source>
</evidence>
<comment type="caution">
    <text evidence="1">The sequence shown here is derived from an EMBL/GenBank/DDBJ whole genome shotgun (WGS) entry which is preliminary data.</text>
</comment>
<dbReference type="Proteomes" id="UP001143910">
    <property type="component" value="Unassembled WGS sequence"/>
</dbReference>